<comment type="caution">
    <text evidence="2">The sequence shown here is derived from an EMBL/GenBank/DDBJ whole genome shotgun (WGS) entry which is preliminary data.</text>
</comment>
<organism evidence="2 3">
    <name type="scientific">Falsiroseomonas oleicola</name>
    <dbReference type="NCBI Taxonomy" id="2801474"/>
    <lineage>
        <taxon>Bacteria</taxon>
        <taxon>Pseudomonadati</taxon>
        <taxon>Pseudomonadota</taxon>
        <taxon>Alphaproteobacteria</taxon>
        <taxon>Acetobacterales</taxon>
        <taxon>Roseomonadaceae</taxon>
        <taxon>Falsiroseomonas</taxon>
    </lineage>
</organism>
<accession>A0ABS6H9S8</accession>
<evidence type="ECO:0000313" key="2">
    <source>
        <dbReference type="EMBL" id="MBU8545430.1"/>
    </source>
</evidence>
<sequence>MIAMNSLSAFTAEVSRTQGATKTRGAGPTPQALQPLQAPQQRTLDAMPSMPGSPPPRGSLLDLRV</sequence>
<dbReference type="RefSeq" id="WP_216877441.1">
    <property type="nucleotide sequence ID" value="NZ_JAERQM010000005.1"/>
</dbReference>
<protein>
    <submittedName>
        <fullName evidence="2">Uncharacterized protein</fullName>
    </submittedName>
</protein>
<evidence type="ECO:0000256" key="1">
    <source>
        <dbReference type="SAM" id="MobiDB-lite"/>
    </source>
</evidence>
<dbReference type="EMBL" id="JAERQM010000005">
    <property type="protein sequence ID" value="MBU8545430.1"/>
    <property type="molecule type" value="Genomic_DNA"/>
</dbReference>
<feature type="region of interest" description="Disordered" evidence="1">
    <location>
        <begin position="13"/>
        <end position="65"/>
    </location>
</feature>
<proteinExistence type="predicted"/>
<evidence type="ECO:0000313" key="3">
    <source>
        <dbReference type="Proteomes" id="UP000689967"/>
    </source>
</evidence>
<gene>
    <name evidence="2" type="ORF">JJQ90_17030</name>
</gene>
<keyword evidence="3" id="KW-1185">Reference proteome</keyword>
<feature type="compositionally biased region" description="Low complexity" evidence="1">
    <location>
        <begin position="30"/>
        <end position="41"/>
    </location>
</feature>
<name>A0ABS6H9S8_9PROT</name>
<reference evidence="2 3" key="1">
    <citation type="submission" date="2021-01" db="EMBL/GenBank/DDBJ databases">
        <title>Roseomonas sp. nov, a bacterium isolated from an oil production mixture in Yumen Oilfield.</title>
        <authorList>
            <person name="Wu D."/>
        </authorList>
    </citation>
    <scope>NUCLEOTIDE SEQUENCE [LARGE SCALE GENOMIC DNA]</scope>
    <source>
        <strain evidence="2 3">ROY-5-3</strain>
    </source>
</reference>
<dbReference type="Proteomes" id="UP000689967">
    <property type="component" value="Unassembled WGS sequence"/>
</dbReference>